<dbReference type="Proteomes" id="UP000091967">
    <property type="component" value="Unassembled WGS sequence"/>
</dbReference>
<protein>
    <submittedName>
        <fullName evidence="3">Uncharacterized protein</fullName>
    </submittedName>
</protein>
<gene>
    <name evidence="3" type="ORF">FPOA_10856</name>
</gene>
<reference evidence="3 4" key="1">
    <citation type="submission" date="2016-06" db="EMBL/GenBank/DDBJ databases">
        <title>Living apart together: crosstalk between the core and supernumerary genomes in a fungal plant pathogen.</title>
        <authorList>
            <person name="Vanheule A."/>
            <person name="Audenaert K."/>
            <person name="Warris S."/>
            <person name="Van De Geest H."/>
            <person name="Schijlen E."/>
            <person name="Hofte M."/>
            <person name="De Saeger S."/>
            <person name="Haesaert G."/>
            <person name="Waalwijk C."/>
            <person name="Van Der Lee T."/>
        </authorList>
    </citation>
    <scope>NUCLEOTIDE SEQUENCE [LARGE SCALE GENOMIC DNA]</scope>
    <source>
        <strain evidence="3 4">2516</strain>
    </source>
</reference>
<dbReference type="OrthoDB" id="5017649at2759"/>
<name>A0A1B8AFB5_FUSPO</name>
<dbReference type="AlphaFoldDB" id="A0A1B8AFB5"/>
<accession>A0A1B8AFB5</accession>
<keyword evidence="4" id="KW-1185">Reference proteome</keyword>
<feature type="transmembrane region" description="Helical" evidence="2">
    <location>
        <begin position="38"/>
        <end position="58"/>
    </location>
</feature>
<organism evidence="3 4">
    <name type="scientific">Fusarium poae</name>
    <dbReference type="NCBI Taxonomy" id="36050"/>
    <lineage>
        <taxon>Eukaryota</taxon>
        <taxon>Fungi</taxon>
        <taxon>Dikarya</taxon>
        <taxon>Ascomycota</taxon>
        <taxon>Pezizomycotina</taxon>
        <taxon>Sordariomycetes</taxon>
        <taxon>Hypocreomycetidae</taxon>
        <taxon>Hypocreales</taxon>
        <taxon>Nectriaceae</taxon>
        <taxon>Fusarium</taxon>
    </lineage>
</organism>
<evidence type="ECO:0000313" key="3">
    <source>
        <dbReference type="EMBL" id="OBS19133.1"/>
    </source>
</evidence>
<keyword evidence="2" id="KW-1133">Transmembrane helix</keyword>
<keyword evidence="2" id="KW-0812">Transmembrane</keyword>
<evidence type="ECO:0000313" key="4">
    <source>
        <dbReference type="Proteomes" id="UP000091967"/>
    </source>
</evidence>
<sequence>MADKSASPPAAHTSVEPSTMTAEKSSSGFVKFCAFVDAIAKLLIAGALIGILVVLVQLNHSIDNNIKGRGSFSVRVWQSADGNPLRIVPAYGQQFSVNMQNSISSPLYFKAVN</sequence>
<dbReference type="OMA" id="FDVRMTN"/>
<dbReference type="EMBL" id="LYXU01000004">
    <property type="protein sequence ID" value="OBS19133.1"/>
    <property type="molecule type" value="Genomic_DNA"/>
</dbReference>
<evidence type="ECO:0000256" key="2">
    <source>
        <dbReference type="SAM" id="Phobius"/>
    </source>
</evidence>
<evidence type="ECO:0000256" key="1">
    <source>
        <dbReference type="SAM" id="MobiDB-lite"/>
    </source>
</evidence>
<keyword evidence="2" id="KW-0472">Membrane</keyword>
<proteinExistence type="predicted"/>
<comment type="caution">
    <text evidence="3">The sequence shown here is derived from an EMBL/GenBank/DDBJ whole genome shotgun (WGS) entry which is preliminary data.</text>
</comment>
<feature type="region of interest" description="Disordered" evidence="1">
    <location>
        <begin position="1"/>
        <end position="23"/>
    </location>
</feature>